<feature type="region of interest" description="Disordered" evidence="6">
    <location>
        <begin position="85"/>
        <end position="152"/>
    </location>
</feature>
<evidence type="ECO:0000313" key="8">
    <source>
        <dbReference type="Proteomes" id="UP000198406"/>
    </source>
</evidence>
<name>A0A1Z5KBY0_FISSO</name>
<protein>
    <submittedName>
        <fullName evidence="7">Uncharacterized protein</fullName>
    </submittedName>
</protein>
<dbReference type="OrthoDB" id="46724at2759"/>
<evidence type="ECO:0000256" key="5">
    <source>
        <dbReference type="SAM" id="Coils"/>
    </source>
</evidence>
<dbReference type="AlphaFoldDB" id="A0A1Z5KBY0"/>
<dbReference type="GO" id="GO:0007129">
    <property type="term" value="P:homologous chromosome pairing at meiosis"/>
    <property type="evidence" value="ECO:0007669"/>
    <property type="project" value="TreeGrafter"/>
</dbReference>
<keyword evidence="2" id="KW-0233">DNA recombination</keyword>
<reference evidence="7 8" key="1">
    <citation type="journal article" date="2015" name="Plant Cell">
        <title>Oil accumulation by the oleaginous diatom Fistulifera solaris as revealed by the genome and transcriptome.</title>
        <authorList>
            <person name="Tanaka T."/>
            <person name="Maeda Y."/>
            <person name="Veluchamy A."/>
            <person name="Tanaka M."/>
            <person name="Abida H."/>
            <person name="Marechal E."/>
            <person name="Bowler C."/>
            <person name="Muto M."/>
            <person name="Sunaga Y."/>
            <person name="Tanaka M."/>
            <person name="Yoshino T."/>
            <person name="Taniguchi T."/>
            <person name="Fukuda Y."/>
            <person name="Nemoto M."/>
            <person name="Matsumoto M."/>
            <person name="Wong P.S."/>
            <person name="Aburatani S."/>
            <person name="Fujibuchi W."/>
        </authorList>
    </citation>
    <scope>NUCLEOTIDE SEQUENCE [LARGE SCALE GENOMIC DNA]</scope>
    <source>
        <strain evidence="7 8">JPCC DA0580</strain>
    </source>
</reference>
<evidence type="ECO:0000256" key="1">
    <source>
        <dbReference type="ARBA" id="ARBA00004123"/>
    </source>
</evidence>
<feature type="region of interest" description="Disordered" evidence="6">
    <location>
        <begin position="39"/>
        <end position="58"/>
    </location>
</feature>
<comment type="subcellular location">
    <subcellularLocation>
        <location evidence="1">Nucleus</location>
    </subcellularLocation>
</comment>
<evidence type="ECO:0000313" key="7">
    <source>
        <dbReference type="EMBL" id="GAX23800.1"/>
    </source>
</evidence>
<dbReference type="GO" id="GO:0003690">
    <property type="term" value="F:double-stranded DNA binding"/>
    <property type="evidence" value="ECO:0007669"/>
    <property type="project" value="TreeGrafter"/>
</dbReference>
<keyword evidence="5" id="KW-0175">Coiled coil</keyword>
<dbReference type="GO" id="GO:0010774">
    <property type="term" value="P:meiotic strand invasion involved in reciprocal meiotic recombination"/>
    <property type="evidence" value="ECO:0007669"/>
    <property type="project" value="TreeGrafter"/>
</dbReference>
<dbReference type="InParanoid" id="A0A1Z5KBY0"/>
<feature type="compositionally biased region" description="Basic residues" evidence="6">
    <location>
        <begin position="700"/>
        <end position="716"/>
    </location>
</feature>
<sequence>MARLSEKNRKTKNPKVSSSQNDNDEVTNDEPEVWDVIKVINPKDDDKPTCRSKRCKKTAVAVWAASRQPEDTWPVCEKCQLAEFGGWPEGVEPPEDDDNEPAGTEKEDANKKTTKRSVSPEKAADSGKPNSNDETTTPTDEQSKGADEEKWKLSEILSKEDLTGRGHRKCMRDDCKNRAACVYVSTKTPKEKWYTCLDCQESDFGGWPDANELPVSVMTDEHKDALLKHCARKSNVEMPFFGSKTPRNTGKIRAISPDMADENGANDPDTPEHDGDDESEAEEVWDLVKIIGIDALSIDSPIKCSTETCLLPAACVYVSSQAPMEKWYTCLDCQEKDYGGWPDVDDLPVKSLSDEHQKVLKEKCSNKPNIKMPVFDPKTPSDKSQQQITNNFFSFDDASDGTQCGTGDDINLVSPVPTVPDKAKKQPSKEALALHKKWLEEAEALGGPGARIIVSKPAAKDKIFETMFDAFRPMNITEIFLVHKGAIPKPVLKSCLDDMVKGKTNPFDDSDSEEANRDHSDDQPTASDHFAGSLFLKAGKSSNASVYYVDYSKAKNGNGLDADERNDLYADSTQAVLEEEDLQNKIRSTKDRTKELLSQPTNEELVVRLDDAEANLLSITKKVEEARQLKVNEKHKEQTKRRIEHFASEWRKRLRLTMDFLHTMEEVSDGMVSAKKCLSGDGQIEMDSDEVAVKQAVALAKKKHSGPPRPLKRRKTKETETSDGIAPSKNFVAVRLNSQGRVERVLLDDGNDADS</sequence>
<feature type="region of interest" description="Disordered" evidence="6">
    <location>
        <begin position="503"/>
        <end position="527"/>
    </location>
</feature>
<evidence type="ECO:0000256" key="6">
    <source>
        <dbReference type="SAM" id="MobiDB-lite"/>
    </source>
</evidence>
<accession>A0A1Z5KBY0</accession>
<dbReference type="PANTHER" id="PTHR15938:SF0">
    <property type="entry name" value="HOMOLOGOUS-PAIRING PROTEIN 2 HOMOLOG"/>
    <property type="match status" value="1"/>
</dbReference>
<dbReference type="PANTHER" id="PTHR15938">
    <property type="entry name" value="TBP-1 INTERACTING PROTEIN"/>
    <property type="match status" value="1"/>
</dbReference>
<feature type="compositionally biased region" description="Acidic residues" evidence="6">
    <location>
        <begin position="22"/>
        <end position="33"/>
    </location>
</feature>
<dbReference type="GO" id="GO:0000794">
    <property type="term" value="C:condensed nuclear chromosome"/>
    <property type="evidence" value="ECO:0007669"/>
    <property type="project" value="TreeGrafter"/>
</dbReference>
<dbReference type="GO" id="GO:0000709">
    <property type="term" value="P:meiotic joint molecule formation"/>
    <property type="evidence" value="ECO:0007669"/>
    <property type="project" value="TreeGrafter"/>
</dbReference>
<organism evidence="7 8">
    <name type="scientific">Fistulifera solaris</name>
    <name type="common">Oleaginous diatom</name>
    <dbReference type="NCBI Taxonomy" id="1519565"/>
    <lineage>
        <taxon>Eukaryota</taxon>
        <taxon>Sar</taxon>
        <taxon>Stramenopiles</taxon>
        <taxon>Ochrophyta</taxon>
        <taxon>Bacillariophyta</taxon>
        <taxon>Bacillariophyceae</taxon>
        <taxon>Bacillariophycidae</taxon>
        <taxon>Naviculales</taxon>
        <taxon>Naviculaceae</taxon>
        <taxon>Fistulifera</taxon>
    </lineage>
</organism>
<feature type="compositionally biased region" description="Polar residues" evidence="6">
    <location>
        <begin position="128"/>
        <end position="140"/>
    </location>
</feature>
<keyword evidence="8" id="KW-1185">Reference proteome</keyword>
<feature type="coiled-coil region" evidence="5">
    <location>
        <begin position="579"/>
        <end position="629"/>
    </location>
</feature>
<feature type="region of interest" description="Disordered" evidence="6">
    <location>
        <begin position="254"/>
        <end position="280"/>
    </location>
</feature>
<proteinExistence type="predicted"/>
<evidence type="ECO:0000256" key="4">
    <source>
        <dbReference type="ARBA" id="ARBA00023254"/>
    </source>
</evidence>
<gene>
    <name evidence="7" type="ORF">FisN_12Hu382</name>
</gene>
<dbReference type="GO" id="GO:0120231">
    <property type="term" value="C:DNA recombinase auxiliary factor complex"/>
    <property type="evidence" value="ECO:0007669"/>
    <property type="project" value="TreeGrafter"/>
</dbReference>
<keyword evidence="3" id="KW-0539">Nucleus</keyword>
<keyword evidence="4" id="KW-0469">Meiosis</keyword>
<dbReference type="Proteomes" id="UP000198406">
    <property type="component" value="Unassembled WGS sequence"/>
</dbReference>
<evidence type="ECO:0000256" key="2">
    <source>
        <dbReference type="ARBA" id="ARBA00023172"/>
    </source>
</evidence>
<dbReference type="EMBL" id="BDSP01000203">
    <property type="protein sequence ID" value="GAX23800.1"/>
    <property type="molecule type" value="Genomic_DNA"/>
</dbReference>
<evidence type="ECO:0000256" key="3">
    <source>
        <dbReference type="ARBA" id="ARBA00023242"/>
    </source>
</evidence>
<feature type="region of interest" description="Disordered" evidence="6">
    <location>
        <begin position="700"/>
        <end position="726"/>
    </location>
</feature>
<feature type="region of interest" description="Disordered" evidence="6">
    <location>
        <begin position="1"/>
        <end position="33"/>
    </location>
</feature>
<dbReference type="GO" id="GO:0120230">
    <property type="term" value="F:recombinase activator activity"/>
    <property type="evidence" value="ECO:0007669"/>
    <property type="project" value="TreeGrafter"/>
</dbReference>
<comment type="caution">
    <text evidence="7">The sequence shown here is derived from an EMBL/GenBank/DDBJ whole genome shotgun (WGS) entry which is preliminary data.</text>
</comment>
<feature type="compositionally biased region" description="Basic and acidic residues" evidence="6">
    <location>
        <begin position="141"/>
        <end position="152"/>
    </location>
</feature>